<protein>
    <submittedName>
        <fullName evidence="2">Uncharacterized protein</fullName>
    </submittedName>
</protein>
<feature type="region of interest" description="Disordered" evidence="1">
    <location>
        <begin position="1"/>
        <end position="24"/>
    </location>
</feature>
<accession>A0A0K2ULB0</accession>
<evidence type="ECO:0000256" key="1">
    <source>
        <dbReference type="SAM" id="MobiDB-lite"/>
    </source>
</evidence>
<dbReference type="EMBL" id="HACA01021693">
    <property type="protein sequence ID" value="CDW39054.1"/>
    <property type="molecule type" value="Transcribed_RNA"/>
</dbReference>
<proteinExistence type="predicted"/>
<organism evidence="2">
    <name type="scientific">Lepeophtheirus salmonis</name>
    <name type="common">Salmon louse</name>
    <name type="synonym">Caligus salmonis</name>
    <dbReference type="NCBI Taxonomy" id="72036"/>
    <lineage>
        <taxon>Eukaryota</taxon>
        <taxon>Metazoa</taxon>
        <taxon>Ecdysozoa</taxon>
        <taxon>Arthropoda</taxon>
        <taxon>Crustacea</taxon>
        <taxon>Multicrustacea</taxon>
        <taxon>Hexanauplia</taxon>
        <taxon>Copepoda</taxon>
        <taxon>Siphonostomatoida</taxon>
        <taxon>Caligidae</taxon>
        <taxon>Lepeophtheirus</taxon>
    </lineage>
</organism>
<evidence type="ECO:0000313" key="2">
    <source>
        <dbReference type="EMBL" id="CDW39054.1"/>
    </source>
</evidence>
<reference evidence="2" key="1">
    <citation type="submission" date="2014-05" db="EMBL/GenBank/DDBJ databases">
        <authorList>
            <person name="Chronopoulou M."/>
        </authorList>
    </citation>
    <scope>NUCLEOTIDE SEQUENCE</scope>
    <source>
        <tissue evidence="2">Whole organism</tissue>
    </source>
</reference>
<sequence length="24" mass="2761">MREEEKKKGNNPNGLFKSTKAEPQ</sequence>
<dbReference type="AlphaFoldDB" id="A0A0K2ULB0"/>
<name>A0A0K2ULB0_LEPSM</name>